<evidence type="ECO:0000313" key="3">
    <source>
        <dbReference type="Proteomes" id="UP000503462"/>
    </source>
</evidence>
<organism evidence="2 3">
    <name type="scientific">Peltaster fructicola</name>
    <dbReference type="NCBI Taxonomy" id="286661"/>
    <lineage>
        <taxon>Eukaryota</taxon>
        <taxon>Fungi</taxon>
        <taxon>Dikarya</taxon>
        <taxon>Ascomycota</taxon>
        <taxon>Pezizomycotina</taxon>
        <taxon>Dothideomycetes</taxon>
        <taxon>Dothideomycetes incertae sedis</taxon>
        <taxon>Peltaster</taxon>
    </lineage>
</organism>
<dbReference type="EMBL" id="CP051141">
    <property type="protein sequence ID" value="QIW99448.1"/>
    <property type="molecule type" value="Genomic_DNA"/>
</dbReference>
<dbReference type="AlphaFoldDB" id="A0A6H0XXV1"/>
<dbReference type="InterPro" id="IPR036047">
    <property type="entry name" value="F-box-like_dom_sf"/>
</dbReference>
<dbReference type="InterPro" id="IPR001810">
    <property type="entry name" value="F-box_dom"/>
</dbReference>
<feature type="domain" description="F-box" evidence="1">
    <location>
        <begin position="1"/>
        <end position="47"/>
    </location>
</feature>
<keyword evidence="3" id="KW-1185">Reference proteome</keyword>
<reference evidence="2 3" key="1">
    <citation type="journal article" date="2016" name="Sci. Rep.">
        <title>Peltaster fructicola genome reveals evolution from an invasive phytopathogen to an ectophytic parasite.</title>
        <authorList>
            <person name="Xu C."/>
            <person name="Chen H."/>
            <person name="Gleason M.L."/>
            <person name="Xu J.R."/>
            <person name="Liu H."/>
            <person name="Zhang R."/>
            <person name="Sun G."/>
        </authorList>
    </citation>
    <scope>NUCLEOTIDE SEQUENCE [LARGE SCALE GENOMIC DNA]</scope>
    <source>
        <strain evidence="2 3">LNHT1506</strain>
    </source>
</reference>
<proteinExistence type="predicted"/>
<protein>
    <recommendedName>
        <fullName evidence="1">F-box domain-containing protein</fullName>
    </recommendedName>
</protein>
<dbReference type="Pfam" id="PF00646">
    <property type="entry name" value="F-box"/>
    <property type="match status" value="1"/>
</dbReference>
<dbReference type="SUPFAM" id="SSF81383">
    <property type="entry name" value="F-box domain"/>
    <property type="match status" value="1"/>
</dbReference>
<sequence length="313" mass="36307">MDRLPPELISQIVTLLPRSDILVVRQTSKYIESSSFDHFAHLFFRKRGFMITTESLNVLTSISRHHGLCKHVQHLWFNPDCFTFVNNPFWTLDSDDEEPTPRYEDQMRRARLFDEYVHDHWDLLYSSRLQEILAEVFKSLPMLRTVGMRRGTYKPYGWQTVSNNVGLDPRILGGEVSLYTTAFADPTYLFIAIIKALATSRKRIRRLYTDAIQIDHVDQRLMLSESDCRHALDSVQYVEINATGLPEARDVTDPSALRGTGKHASNLETLLGSMHELLEIGMTIFRDPKQRHMIPPEPRRLQSYVTPAKMTFH</sequence>
<evidence type="ECO:0000259" key="1">
    <source>
        <dbReference type="PROSITE" id="PS50181"/>
    </source>
</evidence>
<gene>
    <name evidence="2" type="ORF">AMS68_004966</name>
</gene>
<dbReference type="Proteomes" id="UP000503462">
    <property type="component" value="Chromosome 3"/>
</dbReference>
<evidence type="ECO:0000313" key="2">
    <source>
        <dbReference type="EMBL" id="QIW99448.1"/>
    </source>
</evidence>
<name>A0A6H0XXV1_9PEZI</name>
<dbReference type="OrthoDB" id="5279008at2759"/>
<dbReference type="PROSITE" id="PS50181">
    <property type="entry name" value="FBOX"/>
    <property type="match status" value="1"/>
</dbReference>
<accession>A0A6H0XXV1</accession>